<dbReference type="InParanoid" id="A0A3Q3NIB8"/>
<dbReference type="PANTHER" id="PTHR23310">
    <property type="entry name" value="ACYL-COA-BINDING PROTEIN, ACBP"/>
    <property type="match status" value="1"/>
</dbReference>
<evidence type="ECO:0000313" key="4">
    <source>
        <dbReference type="Ensembl" id="ENSLBEP00000034245.1"/>
    </source>
</evidence>
<dbReference type="GO" id="GO:0000062">
    <property type="term" value="F:fatty-acyl-CoA binding"/>
    <property type="evidence" value="ECO:0007669"/>
    <property type="project" value="InterPro"/>
</dbReference>
<organism evidence="4 5">
    <name type="scientific">Labrus bergylta</name>
    <name type="common">ballan wrasse</name>
    <dbReference type="NCBI Taxonomy" id="56723"/>
    <lineage>
        <taxon>Eukaryota</taxon>
        <taxon>Metazoa</taxon>
        <taxon>Chordata</taxon>
        <taxon>Craniata</taxon>
        <taxon>Vertebrata</taxon>
        <taxon>Euteleostomi</taxon>
        <taxon>Actinopterygii</taxon>
        <taxon>Neopterygii</taxon>
        <taxon>Teleostei</taxon>
        <taxon>Neoteleostei</taxon>
        <taxon>Acanthomorphata</taxon>
        <taxon>Eupercaria</taxon>
        <taxon>Labriformes</taxon>
        <taxon>Labridae</taxon>
        <taxon>Labrus</taxon>
    </lineage>
</organism>
<dbReference type="Proteomes" id="UP000261660">
    <property type="component" value="Unplaced"/>
</dbReference>
<dbReference type="InterPro" id="IPR014352">
    <property type="entry name" value="FERM/acyl-CoA-bd_prot_sf"/>
</dbReference>
<dbReference type="Gene3D" id="1.20.80.10">
    <property type="match status" value="1"/>
</dbReference>
<dbReference type="STRING" id="56723.ENSLBEP00000034245"/>
<dbReference type="InterPro" id="IPR035984">
    <property type="entry name" value="Acyl-CoA-binding_sf"/>
</dbReference>
<feature type="domain" description="ACB" evidence="3">
    <location>
        <begin position="1"/>
        <end position="63"/>
    </location>
</feature>
<dbReference type="GO" id="GO:0006631">
    <property type="term" value="P:fatty acid metabolic process"/>
    <property type="evidence" value="ECO:0007669"/>
    <property type="project" value="TreeGrafter"/>
</dbReference>
<dbReference type="AlphaFoldDB" id="A0A3Q3NIB8"/>
<reference evidence="4" key="2">
    <citation type="submission" date="2025-09" db="UniProtKB">
        <authorList>
            <consortium name="Ensembl"/>
        </authorList>
    </citation>
    <scope>IDENTIFICATION</scope>
</reference>
<dbReference type="InterPro" id="IPR000582">
    <property type="entry name" value="Acyl-CoA-binding_protein"/>
</dbReference>
<dbReference type="PROSITE" id="PS51228">
    <property type="entry name" value="ACB_2"/>
    <property type="match status" value="1"/>
</dbReference>
<keyword evidence="5" id="KW-1185">Reference proteome</keyword>
<evidence type="ECO:0000259" key="3">
    <source>
        <dbReference type="PROSITE" id="PS51228"/>
    </source>
</evidence>
<evidence type="ECO:0000256" key="2">
    <source>
        <dbReference type="ARBA" id="ARBA00023121"/>
    </source>
</evidence>
<name>A0A3Q3NIB8_9LABR</name>
<keyword evidence="2" id="KW-0446">Lipid-binding</keyword>
<dbReference type="PRINTS" id="PR00689">
    <property type="entry name" value="ACOABINDINGP"/>
</dbReference>
<dbReference type="PANTHER" id="PTHR23310:SF62">
    <property type="entry name" value="ACYL-COA BINDING PROTEIN 1, ISOFORM A"/>
    <property type="match status" value="1"/>
</dbReference>
<protein>
    <submittedName>
        <fullName evidence="4">Diazepam binding inhibitor, acyl-CoA binding protein</fullName>
    </submittedName>
</protein>
<reference evidence="4" key="1">
    <citation type="submission" date="2025-08" db="UniProtKB">
        <authorList>
            <consortium name="Ensembl"/>
        </authorList>
    </citation>
    <scope>IDENTIFICATION</scope>
</reference>
<dbReference type="GeneTree" id="ENSGT00940000154846"/>
<sequence length="63" mass="7153">IAEIYGLYKQATVGDVNISRPGIFDFPGQKKWDAWNCKKGLSKDEAMAAYVVWVENLKKKYGI</sequence>
<evidence type="ECO:0000256" key="1">
    <source>
        <dbReference type="ARBA" id="ARBA00005567"/>
    </source>
</evidence>
<dbReference type="Ensembl" id="ENSLBET00000035727.1">
    <property type="protein sequence ID" value="ENSLBEP00000034245.1"/>
    <property type="gene ID" value="ENSLBEG00000025767.1"/>
</dbReference>
<accession>A0A3Q3NIB8</accession>
<comment type="similarity">
    <text evidence="1">Belongs to the ACBP family.</text>
</comment>
<evidence type="ECO:0000313" key="5">
    <source>
        <dbReference type="Proteomes" id="UP000261660"/>
    </source>
</evidence>
<dbReference type="Pfam" id="PF00887">
    <property type="entry name" value="ACBP"/>
    <property type="match status" value="1"/>
</dbReference>
<proteinExistence type="inferred from homology"/>
<dbReference type="SUPFAM" id="SSF47027">
    <property type="entry name" value="Acyl-CoA binding protein"/>
    <property type="match status" value="1"/>
</dbReference>